<evidence type="ECO:0000313" key="3">
    <source>
        <dbReference type="EMBL" id="GIG91884.1"/>
    </source>
</evidence>
<dbReference type="Gene3D" id="3.30.1050.10">
    <property type="entry name" value="SCP2 sterol-binding domain"/>
    <property type="match status" value="1"/>
</dbReference>
<reference evidence="3 4" key="1">
    <citation type="submission" date="2021-01" db="EMBL/GenBank/DDBJ databases">
        <title>Whole genome shotgun sequence of Plantactinospora endophytica NBRC 110450.</title>
        <authorList>
            <person name="Komaki H."/>
            <person name="Tamura T."/>
        </authorList>
    </citation>
    <scope>NUCLEOTIDE SEQUENCE [LARGE SCALE GENOMIC DNA]</scope>
    <source>
        <strain evidence="3 4">NBRC 110450</strain>
    </source>
</reference>
<gene>
    <name evidence="3" type="ORF">Pen02_68200</name>
</gene>
<feature type="region of interest" description="Disordered" evidence="1">
    <location>
        <begin position="106"/>
        <end position="135"/>
    </location>
</feature>
<keyword evidence="4" id="KW-1185">Reference proteome</keyword>
<accession>A0ABQ4EAZ0</accession>
<sequence length="135" mass="15518">MADPTAEFFARVEQRGPDLLPTKARGTLRFDLRRDGEVDHWFVAINRGNVLVSHELRDADCVVATDKALFDRCALGEAQVVAAYNRNDVTVQGNLPLLLMFRRAFPSPPGTRDPRERIRERFAGRGRERERERQR</sequence>
<dbReference type="RefSeq" id="WP_203870253.1">
    <property type="nucleotide sequence ID" value="NZ_BONW01000041.1"/>
</dbReference>
<proteinExistence type="predicted"/>
<dbReference type="EMBL" id="BONW01000041">
    <property type="protein sequence ID" value="GIG91884.1"/>
    <property type="molecule type" value="Genomic_DNA"/>
</dbReference>
<evidence type="ECO:0000313" key="4">
    <source>
        <dbReference type="Proteomes" id="UP000646749"/>
    </source>
</evidence>
<dbReference type="InterPro" id="IPR003033">
    <property type="entry name" value="SCP2_sterol-bd_dom"/>
</dbReference>
<dbReference type="SUPFAM" id="SSF55718">
    <property type="entry name" value="SCP-like"/>
    <property type="match status" value="1"/>
</dbReference>
<name>A0ABQ4EAZ0_9ACTN</name>
<dbReference type="Pfam" id="PF02036">
    <property type="entry name" value="SCP2"/>
    <property type="match status" value="1"/>
</dbReference>
<comment type="caution">
    <text evidence="3">The sequence shown here is derived from an EMBL/GenBank/DDBJ whole genome shotgun (WGS) entry which is preliminary data.</text>
</comment>
<evidence type="ECO:0000256" key="1">
    <source>
        <dbReference type="SAM" id="MobiDB-lite"/>
    </source>
</evidence>
<evidence type="ECO:0000259" key="2">
    <source>
        <dbReference type="Pfam" id="PF02036"/>
    </source>
</evidence>
<feature type="domain" description="SCP2" evidence="2">
    <location>
        <begin position="23"/>
        <end position="105"/>
    </location>
</feature>
<protein>
    <recommendedName>
        <fullName evidence="2">SCP2 domain-containing protein</fullName>
    </recommendedName>
</protein>
<organism evidence="3 4">
    <name type="scientific">Plantactinospora endophytica</name>
    <dbReference type="NCBI Taxonomy" id="673535"/>
    <lineage>
        <taxon>Bacteria</taxon>
        <taxon>Bacillati</taxon>
        <taxon>Actinomycetota</taxon>
        <taxon>Actinomycetes</taxon>
        <taxon>Micromonosporales</taxon>
        <taxon>Micromonosporaceae</taxon>
        <taxon>Plantactinospora</taxon>
    </lineage>
</organism>
<feature type="compositionally biased region" description="Basic and acidic residues" evidence="1">
    <location>
        <begin position="112"/>
        <end position="135"/>
    </location>
</feature>
<dbReference type="InterPro" id="IPR036527">
    <property type="entry name" value="SCP2_sterol-bd_dom_sf"/>
</dbReference>
<dbReference type="Proteomes" id="UP000646749">
    <property type="component" value="Unassembled WGS sequence"/>
</dbReference>